<evidence type="ECO:0000256" key="2">
    <source>
        <dbReference type="SAM" id="Phobius"/>
    </source>
</evidence>
<evidence type="ECO:0000313" key="4">
    <source>
        <dbReference type="Proteomes" id="UP000549009"/>
    </source>
</evidence>
<comment type="caution">
    <text evidence="3">The sequence shown here is derived from an EMBL/GenBank/DDBJ whole genome shotgun (WGS) entry which is preliminary data.</text>
</comment>
<accession>A0A7W8B496</accession>
<dbReference type="RefSeq" id="WP_184927217.1">
    <property type="nucleotide sequence ID" value="NZ_JACHJD010000067.1"/>
</dbReference>
<organism evidence="3 4">
    <name type="scientific">Streptomyces spectabilis</name>
    <dbReference type="NCBI Taxonomy" id="68270"/>
    <lineage>
        <taxon>Bacteria</taxon>
        <taxon>Bacillati</taxon>
        <taxon>Actinomycetota</taxon>
        <taxon>Actinomycetes</taxon>
        <taxon>Kitasatosporales</taxon>
        <taxon>Streptomycetaceae</taxon>
        <taxon>Streptomyces</taxon>
    </lineage>
</organism>
<feature type="compositionally biased region" description="Polar residues" evidence="1">
    <location>
        <begin position="626"/>
        <end position="640"/>
    </location>
</feature>
<keyword evidence="2" id="KW-0812">Transmembrane</keyword>
<evidence type="ECO:0000256" key="1">
    <source>
        <dbReference type="SAM" id="MobiDB-lite"/>
    </source>
</evidence>
<feature type="transmembrane region" description="Helical" evidence="2">
    <location>
        <begin position="1169"/>
        <end position="1187"/>
    </location>
</feature>
<dbReference type="AlphaFoldDB" id="A0A7W8B496"/>
<feature type="region of interest" description="Disordered" evidence="1">
    <location>
        <begin position="621"/>
        <end position="640"/>
    </location>
</feature>
<keyword evidence="2" id="KW-1133">Transmembrane helix</keyword>
<keyword evidence="2" id="KW-0472">Membrane</keyword>
<proteinExistence type="predicted"/>
<protein>
    <submittedName>
        <fullName evidence="3">Uncharacterized protein</fullName>
    </submittedName>
</protein>
<sequence>MSTATQTGATLFYSDTLMQDLEFSIPVCIEKGSINAVAPFQAPLGSEGNEGEALAVVLQPGDRPRIYNIGRSTSSVTGWDAYEVFKSLPLSAVAKGVSVALEHKANDQGCIVYAFIETSRGLYASSSARKVDGERQWGEPVLVLDSTRDGDWSDPALTDYGYATHPKVAYRVEGTEPQDFLAYCTAREKASDRMDQRLLLLRGKGDGQIDRRYVYLNSFTDLSVSAPNNVTIAACSDNLWMIFMVDGGRLQSYSLLFDVDGVPKIYEGKKSVDLHVQSIVHSFNSGPQAISVIYTRNDGENELASCPYEYGAETHGGSYKEPVNLGVENGIHVTAQLTGDVAGHTVFTLRNDWTVLVNRRLVAKPGHEAPQEWTPPLPLFADVFGCAAPSFGVKSSTLFSWGGAGAYLRVSVQDPVTHSWRTSYVRKPPPKENAIPHEVTRYQVEVQFLDDGGQPMPEHRFHITLAAGFSSSEILHAGKVRSVHHRAEDLAAARDETAISSDANGKIVFSVLEEGLAVPSFEFYDLSRDGKPHLVGKVNPARNIEYYLSGRLDNFNATNPRGPLPRFDAEGKAILQAKFVDLNNVEHALVVATDESPKLAKVVAASCQSLVTMTGEDLPDPPSFTAHFSSPTRSEGNPQFLQMSSSPAYRESLLTGVGVFEWLSETAGDILRGIETGALRILEIACDAVNRTIQFTLDTAERLVTLTVDTYEKVAQAVSGLFNHIGAVVEDVVLWLREIFNFRAIWNTSKALAEMNRVGSDLTSQVLANTEEGITAWFADQKESIRANMTSVRKGLAGVTFSTDNAGERENLALAEIDGGSVSSNWLWNKLESVADTPTLAPVKLSKEQETALAGLASAAASSEEGMLARGDLFTASLHKRLGQGNEFTSIALVELVGLLEDFLVEVVDAGSAVAQTLLKFVRSILQKIQEIMDAPLALGPFDGVWKWVAAQSGEPKAELTAGRLAMLLLAFPATIAYKLIVGASSEPFPGGHFVLPSASHQAPQPRPELGIIAGILQVTHAVPVGFYDLWSGPRHSGMIVTATQWMSASSIFLLRWYADGGNEQLPENPTFSDWLTLFEQANGAICAAVCVAKELTSGLADTVARVSQSILGAMRLIGELISASSQQGQARILAIANCIIAIPDTCGFFCIDAVKAKTAGWSLIIKQIVNFVCYIMGGITVIGIYGRRLNPATSLREA</sequence>
<name>A0A7W8B496_STRST</name>
<evidence type="ECO:0000313" key="3">
    <source>
        <dbReference type="EMBL" id="MBB5110079.1"/>
    </source>
</evidence>
<gene>
    <name evidence="3" type="ORF">FHS40_009209</name>
</gene>
<reference evidence="3 4" key="1">
    <citation type="submission" date="2020-08" db="EMBL/GenBank/DDBJ databases">
        <title>Genomic Encyclopedia of Type Strains, Phase III (KMG-III): the genomes of soil and plant-associated and newly described type strains.</title>
        <authorList>
            <person name="Whitman W."/>
        </authorList>
    </citation>
    <scope>NUCLEOTIDE SEQUENCE [LARGE SCALE GENOMIC DNA]</scope>
    <source>
        <strain evidence="3 4">CECT 3146</strain>
    </source>
</reference>
<dbReference type="EMBL" id="JACHJD010000067">
    <property type="protein sequence ID" value="MBB5110079.1"/>
    <property type="molecule type" value="Genomic_DNA"/>
</dbReference>
<keyword evidence="4" id="KW-1185">Reference proteome</keyword>
<dbReference type="Proteomes" id="UP000549009">
    <property type="component" value="Unassembled WGS sequence"/>
</dbReference>